<name>A0A3B0Z092_9ZZZZ</name>
<evidence type="ECO:0000256" key="1">
    <source>
        <dbReference type="ARBA" id="ARBA00004752"/>
    </source>
</evidence>
<protein>
    <submittedName>
        <fullName evidence="8">Glutamate synthase [NADPH] large chain</fullName>
        <ecNumber evidence="8">1.4.1.13</ecNumber>
    </submittedName>
</protein>
<dbReference type="InterPro" id="IPR038063">
    <property type="entry name" value="Transpep_catalytic_dom"/>
</dbReference>
<dbReference type="PROSITE" id="PS52029">
    <property type="entry name" value="LD_TPASE"/>
    <property type="match status" value="1"/>
</dbReference>
<accession>A0A3B0Z092</accession>
<gene>
    <name evidence="8" type="ORF">MNBD_GAMMA12-3150</name>
</gene>
<keyword evidence="2" id="KW-0808">Transferase</keyword>
<keyword evidence="6" id="KW-0472">Membrane</keyword>
<organism evidence="8">
    <name type="scientific">hydrothermal vent metagenome</name>
    <dbReference type="NCBI Taxonomy" id="652676"/>
    <lineage>
        <taxon>unclassified sequences</taxon>
        <taxon>metagenomes</taxon>
        <taxon>ecological metagenomes</taxon>
    </lineage>
</organism>
<evidence type="ECO:0000256" key="6">
    <source>
        <dbReference type="SAM" id="Phobius"/>
    </source>
</evidence>
<evidence type="ECO:0000256" key="2">
    <source>
        <dbReference type="ARBA" id="ARBA00022679"/>
    </source>
</evidence>
<dbReference type="PANTHER" id="PTHR36699">
    <property type="entry name" value="LD-TRANSPEPTIDASE"/>
    <property type="match status" value="1"/>
</dbReference>
<proteinExistence type="predicted"/>
<dbReference type="GO" id="GO:0004355">
    <property type="term" value="F:glutamate synthase (NADPH) activity"/>
    <property type="evidence" value="ECO:0007669"/>
    <property type="project" value="UniProtKB-EC"/>
</dbReference>
<keyword evidence="5" id="KW-0961">Cell wall biogenesis/degradation</keyword>
<dbReference type="GO" id="GO:0008360">
    <property type="term" value="P:regulation of cell shape"/>
    <property type="evidence" value="ECO:0007669"/>
    <property type="project" value="UniProtKB-KW"/>
</dbReference>
<evidence type="ECO:0000256" key="5">
    <source>
        <dbReference type="ARBA" id="ARBA00023316"/>
    </source>
</evidence>
<dbReference type="GO" id="GO:0009252">
    <property type="term" value="P:peptidoglycan biosynthetic process"/>
    <property type="evidence" value="ECO:0007669"/>
    <property type="project" value="UniProtKB-UniPathway"/>
</dbReference>
<keyword evidence="3" id="KW-0133">Cell shape</keyword>
<evidence type="ECO:0000256" key="4">
    <source>
        <dbReference type="ARBA" id="ARBA00022984"/>
    </source>
</evidence>
<keyword evidence="8" id="KW-0560">Oxidoreductase</keyword>
<feature type="domain" description="L,D-TPase catalytic" evidence="7">
    <location>
        <begin position="72"/>
        <end position="205"/>
    </location>
</feature>
<dbReference type="EMBL" id="UOFL01000183">
    <property type="protein sequence ID" value="VAW79879.1"/>
    <property type="molecule type" value="Genomic_DNA"/>
</dbReference>
<sequence>MIKKALYSGLIFLIIFVVAFYYYGRSIWVPVYKKYTGLATLVSVYKKYGIQAEARLIPYFKKAGVTYPPTKIKLLVMKSERLMELWARSETDSPFVKIRQFKVRAASGQPGPKLKEGDKQVPEGIYKIIALNPNSSFHLSMMLNYPNEFDKKYAKKEGRLYPGSNIFIHGKALSVGCLAMGDVAIEELFVLIYKSGIQNIKVIIAPYDPRKVPLVVGKNTPLWLAELYKEVAREFAGHRNDSL</sequence>
<keyword evidence="6" id="KW-0812">Transmembrane</keyword>
<dbReference type="EC" id="1.4.1.13" evidence="8"/>
<dbReference type="GO" id="GO:0016740">
    <property type="term" value="F:transferase activity"/>
    <property type="evidence" value="ECO:0007669"/>
    <property type="project" value="UniProtKB-KW"/>
</dbReference>
<comment type="pathway">
    <text evidence="1">Cell wall biogenesis; peptidoglycan biosynthesis.</text>
</comment>
<dbReference type="UniPathway" id="UPA00219"/>
<dbReference type="Pfam" id="PF03734">
    <property type="entry name" value="YkuD"/>
    <property type="match status" value="1"/>
</dbReference>
<evidence type="ECO:0000259" key="7">
    <source>
        <dbReference type="PROSITE" id="PS52029"/>
    </source>
</evidence>
<keyword evidence="4" id="KW-0573">Peptidoglycan synthesis</keyword>
<dbReference type="CDD" id="cd16913">
    <property type="entry name" value="YkuD_like"/>
    <property type="match status" value="1"/>
</dbReference>
<evidence type="ECO:0000313" key="8">
    <source>
        <dbReference type="EMBL" id="VAW79879.1"/>
    </source>
</evidence>
<dbReference type="SUPFAM" id="SSF141523">
    <property type="entry name" value="L,D-transpeptidase catalytic domain-like"/>
    <property type="match status" value="1"/>
</dbReference>
<dbReference type="AlphaFoldDB" id="A0A3B0Z092"/>
<evidence type="ECO:0000256" key="3">
    <source>
        <dbReference type="ARBA" id="ARBA00022960"/>
    </source>
</evidence>
<dbReference type="GO" id="GO:0071555">
    <property type="term" value="P:cell wall organization"/>
    <property type="evidence" value="ECO:0007669"/>
    <property type="project" value="UniProtKB-KW"/>
</dbReference>
<dbReference type="InterPro" id="IPR005490">
    <property type="entry name" value="LD_TPept_cat_dom"/>
</dbReference>
<feature type="transmembrane region" description="Helical" evidence="6">
    <location>
        <begin position="6"/>
        <end position="24"/>
    </location>
</feature>
<reference evidence="8" key="1">
    <citation type="submission" date="2018-06" db="EMBL/GenBank/DDBJ databases">
        <authorList>
            <person name="Zhirakovskaya E."/>
        </authorList>
    </citation>
    <scope>NUCLEOTIDE SEQUENCE</scope>
</reference>
<keyword evidence="6" id="KW-1133">Transmembrane helix</keyword>
<dbReference type="PANTHER" id="PTHR36699:SF1">
    <property type="entry name" value="L,D-TRANSPEPTIDASE YAFK-RELATED"/>
    <property type="match status" value="1"/>
</dbReference>